<protein>
    <submittedName>
        <fullName evidence="1">Uncharacterized protein</fullName>
    </submittedName>
</protein>
<name>A0A9D4I592_DREPO</name>
<reference evidence="1" key="2">
    <citation type="submission" date="2020-11" db="EMBL/GenBank/DDBJ databases">
        <authorList>
            <person name="McCartney M.A."/>
            <person name="Auch B."/>
            <person name="Kono T."/>
            <person name="Mallez S."/>
            <person name="Becker A."/>
            <person name="Gohl D.M."/>
            <person name="Silverstein K.A.T."/>
            <person name="Koren S."/>
            <person name="Bechman K.B."/>
            <person name="Herman A."/>
            <person name="Abrahante J.E."/>
            <person name="Garbe J."/>
        </authorList>
    </citation>
    <scope>NUCLEOTIDE SEQUENCE</scope>
    <source>
        <strain evidence="1">Duluth1</strain>
        <tissue evidence="1">Whole animal</tissue>
    </source>
</reference>
<accession>A0A9D4I592</accession>
<dbReference type="EMBL" id="JAIWYP010000010">
    <property type="protein sequence ID" value="KAH3748644.1"/>
    <property type="molecule type" value="Genomic_DNA"/>
</dbReference>
<organism evidence="1 2">
    <name type="scientific">Dreissena polymorpha</name>
    <name type="common">Zebra mussel</name>
    <name type="synonym">Mytilus polymorpha</name>
    <dbReference type="NCBI Taxonomy" id="45954"/>
    <lineage>
        <taxon>Eukaryota</taxon>
        <taxon>Metazoa</taxon>
        <taxon>Spiralia</taxon>
        <taxon>Lophotrochozoa</taxon>
        <taxon>Mollusca</taxon>
        <taxon>Bivalvia</taxon>
        <taxon>Autobranchia</taxon>
        <taxon>Heteroconchia</taxon>
        <taxon>Euheterodonta</taxon>
        <taxon>Imparidentia</taxon>
        <taxon>Neoheterodontei</taxon>
        <taxon>Myida</taxon>
        <taxon>Dreissenoidea</taxon>
        <taxon>Dreissenidae</taxon>
        <taxon>Dreissena</taxon>
    </lineage>
</organism>
<dbReference type="Proteomes" id="UP000828390">
    <property type="component" value="Unassembled WGS sequence"/>
</dbReference>
<reference evidence="1" key="1">
    <citation type="journal article" date="2019" name="bioRxiv">
        <title>The Genome of the Zebra Mussel, Dreissena polymorpha: A Resource for Invasive Species Research.</title>
        <authorList>
            <person name="McCartney M.A."/>
            <person name="Auch B."/>
            <person name="Kono T."/>
            <person name="Mallez S."/>
            <person name="Zhang Y."/>
            <person name="Obille A."/>
            <person name="Becker A."/>
            <person name="Abrahante J.E."/>
            <person name="Garbe J."/>
            <person name="Badalamenti J.P."/>
            <person name="Herman A."/>
            <person name="Mangelson H."/>
            <person name="Liachko I."/>
            <person name="Sullivan S."/>
            <person name="Sone E.D."/>
            <person name="Koren S."/>
            <person name="Silverstein K.A.T."/>
            <person name="Beckman K.B."/>
            <person name="Gohl D.M."/>
        </authorList>
    </citation>
    <scope>NUCLEOTIDE SEQUENCE</scope>
    <source>
        <strain evidence="1">Duluth1</strain>
        <tissue evidence="1">Whole animal</tissue>
    </source>
</reference>
<evidence type="ECO:0000313" key="1">
    <source>
        <dbReference type="EMBL" id="KAH3748644.1"/>
    </source>
</evidence>
<sequence>MDDLEIGGWRVNDASILSQSLASLQSLETLSINVEAITSDFWSALYSLKIKRVALSLYIGLKGLIVSHVGMLSQPSFSISQIDSNYIDVNSKPDLLKALHGLIITSLCLCGIVENLDLNQLSLLVTLLTSLKQLERLSIDAKNDSLCLWFAMNFFNIKILDIGIRCQGFTISRPASLSTLLPSLKQIDKIRWFVTDDISVLLEVLNGLNIKSLRWDETHAVWTYSVMKLLRIDLQYYSSGLLEAHNSLNVRSLCLRLYGDDSTKLTMTQKSSLYHSLSSHTELETLIIDIPIENSTGLWEALRCLNVKTRDLKGNGIWFDMMNDAHSVSQSLLLLTQLETLGIEVFSDRPGLWEALRCLNVKTLHLKGKRFRFDMKDAHIISQSLMSLTQLETLSIELSTWYPDFMASLYDLNIKSLNLRCEFRGLNG</sequence>
<keyword evidence="2" id="KW-1185">Reference proteome</keyword>
<gene>
    <name evidence="1" type="ORF">DPMN_183091</name>
</gene>
<dbReference type="AlphaFoldDB" id="A0A9D4I592"/>
<evidence type="ECO:0000313" key="2">
    <source>
        <dbReference type="Proteomes" id="UP000828390"/>
    </source>
</evidence>
<proteinExistence type="predicted"/>
<comment type="caution">
    <text evidence="1">The sequence shown here is derived from an EMBL/GenBank/DDBJ whole genome shotgun (WGS) entry which is preliminary data.</text>
</comment>